<organism evidence="1 2">
    <name type="scientific">Neobacillus paridis</name>
    <dbReference type="NCBI Taxonomy" id="2803862"/>
    <lineage>
        <taxon>Bacteria</taxon>
        <taxon>Bacillati</taxon>
        <taxon>Bacillota</taxon>
        <taxon>Bacilli</taxon>
        <taxon>Bacillales</taxon>
        <taxon>Bacillaceae</taxon>
        <taxon>Neobacillus</taxon>
    </lineage>
</organism>
<proteinExistence type="predicted"/>
<evidence type="ECO:0000313" key="2">
    <source>
        <dbReference type="Proteomes" id="UP000623967"/>
    </source>
</evidence>
<dbReference type="EMBL" id="JAESWB010000172">
    <property type="protein sequence ID" value="MBL4953128.1"/>
    <property type="molecule type" value="Genomic_DNA"/>
</dbReference>
<evidence type="ECO:0000313" key="1">
    <source>
        <dbReference type="EMBL" id="MBL4953128.1"/>
    </source>
</evidence>
<keyword evidence="2" id="KW-1185">Reference proteome</keyword>
<accession>A0ABS1TRA5</accession>
<dbReference type="Proteomes" id="UP000623967">
    <property type="component" value="Unassembled WGS sequence"/>
</dbReference>
<comment type="caution">
    <text evidence="1">The sequence shown here is derived from an EMBL/GenBank/DDBJ whole genome shotgun (WGS) entry which is preliminary data.</text>
</comment>
<sequence>MKKATGLPDRLREAILKELCRIVNTLANQYFHKGWRDMVAQFNAESEEMRTALRPDMNTAWGRVELYGDGGTPFSFDQPLHRGT</sequence>
<reference evidence="1 2" key="1">
    <citation type="submission" date="2021-01" db="EMBL/GenBank/DDBJ databases">
        <title>Genome public.</title>
        <authorList>
            <person name="Liu C."/>
            <person name="Sun Q."/>
        </authorList>
    </citation>
    <scope>NUCLEOTIDE SEQUENCE [LARGE SCALE GENOMIC DNA]</scope>
    <source>
        <strain evidence="1 2">YIM B02564</strain>
    </source>
</reference>
<name>A0ABS1TRA5_9BACI</name>
<gene>
    <name evidence="1" type="ORF">JK635_13010</name>
</gene>
<protein>
    <submittedName>
        <fullName evidence="1">Uncharacterized protein</fullName>
    </submittedName>
</protein>